<keyword evidence="2" id="KW-1185">Reference proteome</keyword>
<dbReference type="HOGENOM" id="CLU_3357681_0_0_10"/>
<evidence type="ECO:0000313" key="1">
    <source>
        <dbReference type="EMBL" id="CEA16560.1"/>
    </source>
</evidence>
<accession>A0A098C107</accession>
<dbReference type="KEGG" id="pbt:ING2E5B_1821"/>
<evidence type="ECO:0000313" key="2">
    <source>
        <dbReference type="Proteomes" id="UP000032417"/>
    </source>
</evidence>
<gene>
    <name evidence="1" type="ORF">ING2E5B_1821</name>
</gene>
<dbReference type="Proteomes" id="UP000032417">
    <property type="component" value="Chromosome 1"/>
</dbReference>
<dbReference type="EMBL" id="LN515532">
    <property type="protein sequence ID" value="CEA16560.1"/>
    <property type="molecule type" value="Genomic_DNA"/>
</dbReference>
<dbReference type="AlphaFoldDB" id="A0A098C107"/>
<sequence>MKTKNTFKLIYRSENYNKTEAMVFNEKRKLLNYGEL</sequence>
<protein>
    <submittedName>
        <fullName evidence="1">Uncharacterized protein</fullName>
    </submittedName>
</protein>
<organism evidence="1 2">
    <name type="scientific">Fermentimonas caenicola</name>
    <dbReference type="NCBI Taxonomy" id="1562970"/>
    <lineage>
        <taxon>Bacteria</taxon>
        <taxon>Pseudomonadati</taxon>
        <taxon>Bacteroidota</taxon>
        <taxon>Bacteroidia</taxon>
        <taxon>Bacteroidales</taxon>
        <taxon>Dysgonomonadaceae</taxon>
        <taxon>Fermentimonas</taxon>
    </lineage>
</organism>
<reference evidence="1 2" key="1">
    <citation type="submission" date="2014-08" db="EMBL/GenBank/DDBJ databases">
        <authorList>
            <person name="Wibberg D."/>
        </authorList>
    </citation>
    <scope>NUCLEOTIDE SEQUENCE [LARGE SCALE GENOMIC DNA]</scope>
    <source>
        <strain evidence="2">ING2-E5B</strain>
    </source>
</reference>
<name>A0A098C107_9BACT</name>
<proteinExistence type="predicted"/>